<dbReference type="Pfam" id="PF00990">
    <property type="entry name" value="GGDEF"/>
    <property type="match status" value="1"/>
</dbReference>
<proteinExistence type="predicted"/>
<dbReference type="SMART" id="SM00065">
    <property type="entry name" value="GAF"/>
    <property type="match status" value="2"/>
</dbReference>
<dbReference type="PROSITE" id="PS50046">
    <property type="entry name" value="PHYTOCHROME_2"/>
    <property type="match status" value="2"/>
</dbReference>
<feature type="coiled-coil region" evidence="1">
    <location>
        <begin position="208"/>
        <end position="235"/>
    </location>
</feature>
<dbReference type="PANTHER" id="PTHR45138">
    <property type="entry name" value="REGULATORY COMPONENTS OF SENSORY TRANSDUCTION SYSTEM"/>
    <property type="match status" value="1"/>
</dbReference>
<dbReference type="SUPFAM" id="SSF55781">
    <property type="entry name" value="GAF domain-like"/>
    <property type="match status" value="2"/>
</dbReference>
<dbReference type="Gene3D" id="3.30.70.270">
    <property type="match status" value="1"/>
</dbReference>
<feature type="domain" description="GGDEF" evidence="3">
    <location>
        <begin position="455"/>
        <end position="593"/>
    </location>
</feature>
<dbReference type="InterPro" id="IPR016132">
    <property type="entry name" value="Phyto_chromo_attachment"/>
</dbReference>
<dbReference type="NCBIfam" id="TIGR00254">
    <property type="entry name" value="GGDEF"/>
    <property type="match status" value="1"/>
</dbReference>
<dbReference type="GO" id="GO:0005886">
    <property type="term" value="C:plasma membrane"/>
    <property type="evidence" value="ECO:0007669"/>
    <property type="project" value="TreeGrafter"/>
</dbReference>
<dbReference type="SUPFAM" id="SSF55073">
    <property type="entry name" value="Nucleotide cyclase"/>
    <property type="match status" value="1"/>
</dbReference>
<dbReference type="EMBL" id="JAHHHN010000044">
    <property type="protein sequence ID" value="MBW4565660.1"/>
    <property type="molecule type" value="Genomic_DNA"/>
</dbReference>
<gene>
    <name evidence="4" type="ORF">KME32_32180</name>
</gene>
<feature type="domain" description="Phytochrome chromophore attachment site" evidence="2">
    <location>
        <begin position="247"/>
        <end position="386"/>
    </location>
</feature>
<keyword evidence="4" id="KW-0548">Nucleotidyltransferase</keyword>
<sequence length="600" mass="68742">MFNKILHNITQVSADLFCKLLGQPSVSNLKTQLHEKNVQIQQLEEQERTLYRVISKIRASLELETIFRTATKESCKLLRVERIAVYRFYENWGGEFVSDFEFAEPGWDDVEPLEKNLVWNDTYIQEHQGGRYRNNETLVVSDVYSAGLSQCHLEILEQFHIRAYATAPIFVGKKLWGVLAAYQHSQPHEWNKLEIQFLSQIATQLGFAVKQAELLAQAEQKAAELHKANQQQEILFNLVAEIRGSLNLDTLFKTTVREVRKALRADRVVIFRFDPESNYTCGEFVSENVLPDYDSVIAIKVKDHCFGEKYAVAYHEGRIQVLKDVYQAGLRDCHLVVLEEFQIKAQIVVPLMKGKTLWGLLCVHQCCCSREWKTSEIQFIRQLAAQFNVALEHSKLLTQFRSQANQLAQANHALELANSQLEKLSKLDGLTNIANRRCFDEFLEREWNRLKRTGNYLSLVLFDIDYFKDYNDYYGHLAGDKCLIQVARAAKVVLKRPTDLLARYGGEEFIVLLPNTNESGAIKVTNLIHKSIEELKICHTKKNSFQDFLTVSLGVATQIPTAKSSAQELIDAADKALYKAKEQGRNRWVCAAKLQVQSDA</sequence>
<dbReference type="AlphaFoldDB" id="A0A951Q4L7"/>
<evidence type="ECO:0000256" key="1">
    <source>
        <dbReference type="SAM" id="Coils"/>
    </source>
</evidence>
<dbReference type="GO" id="GO:0052621">
    <property type="term" value="F:diguanylate cyclase activity"/>
    <property type="evidence" value="ECO:0007669"/>
    <property type="project" value="UniProtKB-EC"/>
</dbReference>
<dbReference type="Gene3D" id="3.30.450.40">
    <property type="match status" value="2"/>
</dbReference>
<dbReference type="SMART" id="SM00267">
    <property type="entry name" value="GGDEF"/>
    <property type="match status" value="1"/>
</dbReference>
<evidence type="ECO:0000259" key="2">
    <source>
        <dbReference type="PROSITE" id="PS50046"/>
    </source>
</evidence>
<dbReference type="InterPro" id="IPR029787">
    <property type="entry name" value="Nucleotide_cyclase"/>
</dbReference>
<feature type="domain" description="Phytochrome chromophore attachment site" evidence="2">
    <location>
        <begin position="62"/>
        <end position="204"/>
    </location>
</feature>
<keyword evidence="1" id="KW-0175">Coiled coil</keyword>
<reference evidence="4" key="1">
    <citation type="submission" date="2021-05" db="EMBL/GenBank/DDBJ databases">
        <authorList>
            <person name="Pietrasiak N."/>
            <person name="Ward R."/>
            <person name="Stajich J.E."/>
            <person name="Kurbessoian T."/>
        </authorList>
    </citation>
    <scope>NUCLEOTIDE SEQUENCE</scope>
    <source>
        <strain evidence="4">JT2-VF2</strain>
    </source>
</reference>
<dbReference type="InterPro" id="IPR000160">
    <property type="entry name" value="GGDEF_dom"/>
</dbReference>
<dbReference type="InterPro" id="IPR043128">
    <property type="entry name" value="Rev_trsase/Diguanyl_cyclase"/>
</dbReference>
<comment type="caution">
    <text evidence="4">The sequence shown here is derived from an EMBL/GenBank/DDBJ whole genome shotgun (WGS) entry which is preliminary data.</text>
</comment>
<evidence type="ECO:0000313" key="5">
    <source>
        <dbReference type="Proteomes" id="UP000715781"/>
    </source>
</evidence>
<evidence type="ECO:0000313" key="4">
    <source>
        <dbReference type="EMBL" id="MBW4565660.1"/>
    </source>
</evidence>
<dbReference type="Proteomes" id="UP000715781">
    <property type="component" value="Unassembled WGS sequence"/>
</dbReference>
<dbReference type="GO" id="GO:1902201">
    <property type="term" value="P:negative regulation of bacterial-type flagellum-dependent cell motility"/>
    <property type="evidence" value="ECO:0007669"/>
    <property type="project" value="TreeGrafter"/>
</dbReference>
<dbReference type="InterPro" id="IPR050469">
    <property type="entry name" value="Diguanylate_Cyclase"/>
</dbReference>
<reference evidence="4" key="2">
    <citation type="journal article" date="2022" name="Microbiol. Resour. Announc.">
        <title>Metagenome Sequencing to Explore Phylogenomics of Terrestrial Cyanobacteria.</title>
        <authorList>
            <person name="Ward R.D."/>
            <person name="Stajich J.E."/>
            <person name="Johansen J.R."/>
            <person name="Huntemann M."/>
            <person name="Clum A."/>
            <person name="Foster B."/>
            <person name="Foster B."/>
            <person name="Roux S."/>
            <person name="Palaniappan K."/>
            <person name="Varghese N."/>
            <person name="Mukherjee S."/>
            <person name="Reddy T.B.K."/>
            <person name="Daum C."/>
            <person name="Copeland A."/>
            <person name="Chen I.A."/>
            <person name="Ivanova N.N."/>
            <person name="Kyrpides N.C."/>
            <person name="Shapiro N."/>
            <person name="Eloe-Fadrosh E.A."/>
            <person name="Pietrasiak N."/>
        </authorList>
    </citation>
    <scope>NUCLEOTIDE SEQUENCE</scope>
    <source>
        <strain evidence="4">JT2-VF2</strain>
    </source>
</reference>
<name>A0A951Q4L7_9NOST</name>
<dbReference type="PANTHER" id="PTHR45138:SF9">
    <property type="entry name" value="DIGUANYLATE CYCLASE DGCM-RELATED"/>
    <property type="match status" value="1"/>
</dbReference>
<dbReference type="FunFam" id="3.30.70.270:FF:000001">
    <property type="entry name" value="Diguanylate cyclase domain protein"/>
    <property type="match status" value="1"/>
</dbReference>
<dbReference type="EC" id="2.7.7.65" evidence="4"/>
<dbReference type="InterPro" id="IPR003018">
    <property type="entry name" value="GAF"/>
</dbReference>
<evidence type="ECO:0000259" key="3">
    <source>
        <dbReference type="PROSITE" id="PS50887"/>
    </source>
</evidence>
<dbReference type="PROSITE" id="PS50887">
    <property type="entry name" value="GGDEF"/>
    <property type="match status" value="1"/>
</dbReference>
<dbReference type="InterPro" id="IPR029016">
    <property type="entry name" value="GAF-like_dom_sf"/>
</dbReference>
<dbReference type="GO" id="GO:0043709">
    <property type="term" value="P:cell adhesion involved in single-species biofilm formation"/>
    <property type="evidence" value="ECO:0007669"/>
    <property type="project" value="TreeGrafter"/>
</dbReference>
<keyword evidence="4" id="KW-0808">Transferase</keyword>
<dbReference type="CDD" id="cd01949">
    <property type="entry name" value="GGDEF"/>
    <property type="match status" value="1"/>
</dbReference>
<protein>
    <submittedName>
        <fullName evidence="4">Diguanylate cyclase</fullName>
        <ecNumber evidence="4">2.7.7.65</ecNumber>
    </submittedName>
</protein>
<organism evidence="4 5">
    <name type="scientific">Mojavia pulchra JT2-VF2</name>
    <dbReference type="NCBI Taxonomy" id="287848"/>
    <lineage>
        <taxon>Bacteria</taxon>
        <taxon>Bacillati</taxon>
        <taxon>Cyanobacteriota</taxon>
        <taxon>Cyanophyceae</taxon>
        <taxon>Nostocales</taxon>
        <taxon>Nostocaceae</taxon>
    </lineage>
</organism>
<accession>A0A951Q4L7</accession>
<dbReference type="Pfam" id="PF01590">
    <property type="entry name" value="GAF"/>
    <property type="match status" value="2"/>
</dbReference>